<dbReference type="Pfam" id="PF13231">
    <property type="entry name" value="PMT_2"/>
    <property type="match status" value="1"/>
</dbReference>
<evidence type="ECO:0000256" key="6">
    <source>
        <dbReference type="ARBA" id="ARBA00022989"/>
    </source>
</evidence>
<dbReference type="EMBL" id="JBIMPR010000006">
    <property type="protein sequence ID" value="MFH5774447.1"/>
    <property type="molecule type" value="Genomic_DNA"/>
</dbReference>
<accession>A0ABW7LNH3</accession>
<feature type="transmembrane region" description="Helical" evidence="8">
    <location>
        <begin position="28"/>
        <end position="47"/>
    </location>
</feature>
<sequence length="531" mass="56437">MTMTGTRSTQPPRLAALGDIFRDSQLQLALAMFAAMAVLGILLRPALPIDETRYLTVAWEMRTGHDWLVPHLNGNAYSDKPPLLFWLINLVWLVTGPSEIAARLVAPVFGLLTILATAQLGARLYPAQPELGGRAALILSSSLGFSLYAGLTMFDSMLALATVLGVLALSSISDGRGVQARPWLLLGVALAFGGLAKGPVILLHLMPVTLTTLMWKRIPARNLAKGVAIALLTGVGIVSLWLVPTLARSGGEYREAILWTQSAGRVVQSFAHQRPVWYLLATLPLLLWPWAWSPTVWREARFPQPLPVWIGATLIIFSLISGKQAHYLLPVLPAFALAFAPALASARRGAPLAAMVPAAAAVLLLAVVAGVGPHTLAIAADPLPMALLVTGTMIVVALMLARGGLPVCVAAPLVVVSLSCLFLGRMGEAYDATPMARRIAPHDQDGIGLVDGRYHGQFGFAGRLRDPLTLLDSAADGAAWLQACPGRILIGPVDNGPGLPSDTVDFRGETWGTWLPRSSDQINSKGGAKCR</sequence>
<evidence type="ECO:0000313" key="11">
    <source>
        <dbReference type="Proteomes" id="UP001609376"/>
    </source>
</evidence>
<feature type="transmembrane region" description="Helical" evidence="8">
    <location>
        <begin position="275"/>
        <end position="292"/>
    </location>
</feature>
<feature type="transmembrane region" description="Helical" evidence="8">
    <location>
        <begin position="352"/>
        <end position="371"/>
    </location>
</feature>
<feature type="transmembrane region" description="Helical" evidence="8">
    <location>
        <begin position="327"/>
        <end position="346"/>
    </location>
</feature>
<keyword evidence="2" id="KW-1003">Cell membrane</keyword>
<dbReference type="Proteomes" id="UP001609376">
    <property type="component" value="Unassembled WGS sequence"/>
</dbReference>
<evidence type="ECO:0000313" key="10">
    <source>
        <dbReference type="EMBL" id="MFH5774447.1"/>
    </source>
</evidence>
<feature type="transmembrane region" description="Helical" evidence="8">
    <location>
        <begin position="409"/>
        <end position="427"/>
    </location>
</feature>
<evidence type="ECO:0000256" key="7">
    <source>
        <dbReference type="ARBA" id="ARBA00023136"/>
    </source>
</evidence>
<feature type="transmembrane region" description="Helical" evidence="8">
    <location>
        <begin position="145"/>
        <end position="171"/>
    </location>
</feature>
<organism evidence="10 11">
    <name type="scientific">Paracoccus broussonetiae subsp. drimophilus</name>
    <dbReference type="NCBI Taxonomy" id="3373869"/>
    <lineage>
        <taxon>Bacteria</taxon>
        <taxon>Pseudomonadati</taxon>
        <taxon>Pseudomonadota</taxon>
        <taxon>Alphaproteobacteria</taxon>
        <taxon>Rhodobacterales</taxon>
        <taxon>Paracoccaceae</taxon>
        <taxon>Paracoccus</taxon>
        <taxon>Paracoccus broussonetiae</taxon>
    </lineage>
</organism>
<evidence type="ECO:0000256" key="4">
    <source>
        <dbReference type="ARBA" id="ARBA00022679"/>
    </source>
</evidence>
<evidence type="ECO:0000256" key="8">
    <source>
        <dbReference type="SAM" id="Phobius"/>
    </source>
</evidence>
<dbReference type="PANTHER" id="PTHR33908">
    <property type="entry name" value="MANNOSYLTRANSFERASE YKCB-RELATED"/>
    <property type="match status" value="1"/>
</dbReference>
<keyword evidence="5 8" id="KW-0812">Transmembrane</keyword>
<evidence type="ECO:0000256" key="1">
    <source>
        <dbReference type="ARBA" id="ARBA00004651"/>
    </source>
</evidence>
<reference evidence="10 11" key="1">
    <citation type="submission" date="2024-10" db="EMBL/GenBank/DDBJ databases">
        <title>Paracoccus drimophilus sp. nov., a novel bacterium from corn roots in Hunan.</title>
        <authorList>
            <person name="Li X."/>
        </authorList>
    </citation>
    <scope>NUCLEOTIDE SEQUENCE [LARGE SCALE GENOMIC DNA]</scope>
    <source>
        <strain evidence="10 11">NGMCC 1.201697</strain>
    </source>
</reference>
<gene>
    <name evidence="10" type="ORF">ACHFJ0_09345</name>
</gene>
<dbReference type="RefSeq" id="WP_395133475.1">
    <property type="nucleotide sequence ID" value="NZ_JBIMPR010000006.1"/>
</dbReference>
<dbReference type="EC" id="2.4.-.-" evidence="10"/>
<name>A0ABW7LNH3_9RHOB</name>
<proteinExistence type="predicted"/>
<dbReference type="PANTHER" id="PTHR33908:SF3">
    <property type="entry name" value="UNDECAPRENYL PHOSPHATE-ALPHA-4-AMINO-4-DEOXY-L-ARABINOSE ARABINOSYL TRANSFERASE"/>
    <property type="match status" value="1"/>
</dbReference>
<evidence type="ECO:0000259" key="9">
    <source>
        <dbReference type="Pfam" id="PF13231"/>
    </source>
</evidence>
<dbReference type="InterPro" id="IPR050297">
    <property type="entry name" value="LipidA_mod_glycosyltrf_83"/>
</dbReference>
<protein>
    <submittedName>
        <fullName evidence="10">ArnT family glycosyltransferase</fullName>
        <ecNumber evidence="10">2.4.-.-</ecNumber>
    </submittedName>
</protein>
<keyword evidence="6 8" id="KW-1133">Transmembrane helix</keyword>
<feature type="transmembrane region" description="Helical" evidence="8">
    <location>
        <begin position="304"/>
        <end position="320"/>
    </location>
</feature>
<feature type="transmembrane region" description="Helical" evidence="8">
    <location>
        <begin position="183"/>
        <end position="206"/>
    </location>
</feature>
<keyword evidence="7 8" id="KW-0472">Membrane</keyword>
<feature type="transmembrane region" description="Helical" evidence="8">
    <location>
        <begin position="383"/>
        <end position="403"/>
    </location>
</feature>
<feature type="domain" description="Glycosyltransferase RgtA/B/C/D-like" evidence="9">
    <location>
        <begin position="79"/>
        <end position="232"/>
    </location>
</feature>
<evidence type="ECO:0000256" key="5">
    <source>
        <dbReference type="ARBA" id="ARBA00022692"/>
    </source>
</evidence>
<comment type="subcellular location">
    <subcellularLocation>
        <location evidence="1">Cell membrane</location>
        <topology evidence="1">Multi-pass membrane protein</topology>
    </subcellularLocation>
</comment>
<evidence type="ECO:0000256" key="2">
    <source>
        <dbReference type="ARBA" id="ARBA00022475"/>
    </source>
</evidence>
<dbReference type="GO" id="GO:0016757">
    <property type="term" value="F:glycosyltransferase activity"/>
    <property type="evidence" value="ECO:0007669"/>
    <property type="project" value="UniProtKB-KW"/>
</dbReference>
<comment type="caution">
    <text evidence="10">The sequence shown here is derived from an EMBL/GenBank/DDBJ whole genome shotgun (WGS) entry which is preliminary data.</text>
</comment>
<dbReference type="InterPro" id="IPR038731">
    <property type="entry name" value="RgtA/B/C-like"/>
</dbReference>
<feature type="transmembrane region" description="Helical" evidence="8">
    <location>
        <begin position="108"/>
        <end position="125"/>
    </location>
</feature>
<keyword evidence="11" id="KW-1185">Reference proteome</keyword>
<feature type="transmembrane region" description="Helical" evidence="8">
    <location>
        <begin position="226"/>
        <end position="247"/>
    </location>
</feature>
<keyword evidence="4 10" id="KW-0808">Transferase</keyword>
<keyword evidence="3 10" id="KW-0328">Glycosyltransferase</keyword>
<evidence type="ECO:0000256" key="3">
    <source>
        <dbReference type="ARBA" id="ARBA00022676"/>
    </source>
</evidence>